<dbReference type="Gene3D" id="3.30.200.20">
    <property type="entry name" value="Phosphorylase Kinase, domain 1"/>
    <property type="match status" value="1"/>
</dbReference>
<evidence type="ECO:0000259" key="1">
    <source>
        <dbReference type="PROSITE" id="PS50011"/>
    </source>
</evidence>
<dbReference type="PROSITE" id="PS00109">
    <property type="entry name" value="PROTEIN_KINASE_TYR"/>
    <property type="match status" value="1"/>
</dbReference>
<dbReference type="InterPro" id="IPR008266">
    <property type="entry name" value="Tyr_kinase_AS"/>
</dbReference>
<dbReference type="Gene3D" id="1.10.287.650">
    <property type="entry name" value="L27 domain"/>
    <property type="match status" value="1"/>
</dbReference>
<dbReference type="Proteomes" id="UP000038045">
    <property type="component" value="Unplaced"/>
</dbReference>
<dbReference type="AlphaFoldDB" id="A0A0N4Z7B9"/>
<feature type="domain" description="Protein kinase" evidence="1">
    <location>
        <begin position="17"/>
        <end position="290"/>
    </location>
</feature>
<dbReference type="GO" id="GO:0004713">
    <property type="term" value="F:protein tyrosine kinase activity"/>
    <property type="evidence" value="ECO:0007669"/>
    <property type="project" value="InterPro"/>
</dbReference>
<proteinExistence type="predicted"/>
<sequence>MVGMMDNDETALLTHHYQIIDVIEKGPLSSIYKAIHRVSGKIFTIKTISLSKNNCKNNSNEITNPIIKMEDVDKEIEICACLKNPFLSQLKDVIKGDTTVHMIFEYLDGSDICFEIVKRATAGFVYSEAVASHYMKQLFEALYYMHSQNVIHRDIRPHNILLASRDNNAPLKIRGFGAAFRLLNKDSLCDQGKVGIPQFMAPEMIQNQPYNTSVDIWSAGVLLYLLLTGKPPFNGQTQDIFDSIVYGTLSFENPYFAPITEPAKALLKKLLNPIPDDRPTAEECLKHPWISEKMVPNRKHLNEAVENIKGYNQRRKLKSNIISIVNHPNWDLPEPPIKILSQPSEECGIVGILPGGDICDVEPINRMTSESLMMGCGGNNNFQSNCNQTTNIEKILTSLDQISILTDRSNSMDVSTNNHLSTVLEDTNFHDLLNVSFIDRKHIKIGI</sequence>
<dbReference type="PANTHER" id="PTHR24347">
    <property type="entry name" value="SERINE/THREONINE-PROTEIN KINASE"/>
    <property type="match status" value="1"/>
</dbReference>
<name>A0A0N4Z7B9_PARTI</name>
<dbReference type="InterPro" id="IPR020635">
    <property type="entry name" value="Tyr_kinase_cat_dom"/>
</dbReference>
<dbReference type="InterPro" id="IPR000719">
    <property type="entry name" value="Prot_kinase_dom"/>
</dbReference>
<dbReference type="Gene3D" id="1.10.510.10">
    <property type="entry name" value="Transferase(Phosphotransferase) domain 1"/>
    <property type="match status" value="1"/>
</dbReference>
<organism evidence="2 3">
    <name type="scientific">Parastrongyloides trichosuri</name>
    <name type="common">Possum-specific nematode worm</name>
    <dbReference type="NCBI Taxonomy" id="131310"/>
    <lineage>
        <taxon>Eukaryota</taxon>
        <taxon>Metazoa</taxon>
        <taxon>Ecdysozoa</taxon>
        <taxon>Nematoda</taxon>
        <taxon>Chromadorea</taxon>
        <taxon>Rhabditida</taxon>
        <taxon>Tylenchina</taxon>
        <taxon>Panagrolaimomorpha</taxon>
        <taxon>Strongyloidoidea</taxon>
        <taxon>Strongyloididae</taxon>
        <taxon>Parastrongyloides</taxon>
    </lineage>
</organism>
<dbReference type="GO" id="GO:0005524">
    <property type="term" value="F:ATP binding"/>
    <property type="evidence" value="ECO:0007669"/>
    <property type="project" value="InterPro"/>
</dbReference>
<dbReference type="PROSITE" id="PS50011">
    <property type="entry name" value="PROTEIN_KINASE_DOM"/>
    <property type="match status" value="1"/>
</dbReference>
<evidence type="ECO:0000313" key="3">
    <source>
        <dbReference type="WBParaSite" id="PTRK_0000307000.1"/>
    </source>
</evidence>
<dbReference type="Pfam" id="PF00069">
    <property type="entry name" value="Pkinase"/>
    <property type="match status" value="1"/>
</dbReference>
<protein>
    <submittedName>
        <fullName evidence="3">Protein kinase domain-containing protein</fullName>
    </submittedName>
</protein>
<dbReference type="InterPro" id="IPR011009">
    <property type="entry name" value="Kinase-like_dom_sf"/>
</dbReference>
<evidence type="ECO:0000313" key="2">
    <source>
        <dbReference type="Proteomes" id="UP000038045"/>
    </source>
</evidence>
<keyword evidence="2" id="KW-1185">Reference proteome</keyword>
<dbReference type="SUPFAM" id="SSF56112">
    <property type="entry name" value="Protein kinase-like (PK-like)"/>
    <property type="match status" value="1"/>
</dbReference>
<dbReference type="SMART" id="SM00219">
    <property type="entry name" value="TyrKc"/>
    <property type="match status" value="1"/>
</dbReference>
<dbReference type="STRING" id="131310.A0A0N4Z7B9"/>
<dbReference type="WBParaSite" id="PTRK_0000307000.1">
    <property type="protein sequence ID" value="PTRK_0000307000.1"/>
    <property type="gene ID" value="PTRK_0000307000"/>
</dbReference>
<reference evidence="3" key="1">
    <citation type="submission" date="2017-02" db="UniProtKB">
        <authorList>
            <consortium name="WormBaseParasite"/>
        </authorList>
    </citation>
    <scope>IDENTIFICATION</scope>
</reference>
<accession>A0A0N4Z7B9</accession>